<proteinExistence type="predicted"/>
<reference evidence="2" key="1">
    <citation type="journal article" date="2017" name="Nat. Commun.">
        <title>The asparagus genome sheds light on the origin and evolution of a young Y chromosome.</title>
        <authorList>
            <person name="Harkess A."/>
            <person name="Zhou J."/>
            <person name="Xu C."/>
            <person name="Bowers J.E."/>
            <person name="Van der Hulst R."/>
            <person name="Ayyampalayam S."/>
            <person name="Mercati F."/>
            <person name="Riccardi P."/>
            <person name="McKain M.R."/>
            <person name="Kakrana A."/>
            <person name="Tang H."/>
            <person name="Ray J."/>
            <person name="Groenendijk J."/>
            <person name="Arikit S."/>
            <person name="Mathioni S.M."/>
            <person name="Nakano M."/>
            <person name="Shan H."/>
            <person name="Telgmann-Rauber A."/>
            <person name="Kanno A."/>
            <person name="Yue Z."/>
            <person name="Chen H."/>
            <person name="Li W."/>
            <person name="Chen Y."/>
            <person name="Xu X."/>
            <person name="Zhang Y."/>
            <person name="Luo S."/>
            <person name="Chen H."/>
            <person name="Gao J."/>
            <person name="Mao Z."/>
            <person name="Pires J.C."/>
            <person name="Luo M."/>
            <person name="Kudrna D."/>
            <person name="Wing R.A."/>
            <person name="Meyers B.C."/>
            <person name="Yi K."/>
            <person name="Kong H."/>
            <person name="Lavrijsen P."/>
            <person name="Sunseri F."/>
            <person name="Falavigna A."/>
            <person name="Ye Y."/>
            <person name="Leebens-Mack J.H."/>
            <person name="Chen G."/>
        </authorList>
    </citation>
    <scope>NUCLEOTIDE SEQUENCE [LARGE SCALE GENOMIC DNA]</scope>
    <source>
        <strain evidence="2">cv. DH0086</strain>
    </source>
</reference>
<dbReference type="AlphaFoldDB" id="A0A1R3L5P4"/>
<gene>
    <name evidence="1" type="ORF">A4U43_UnF9480</name>
</gene>
<dbReference type="Gramene" id="ONK54939">
    <property type="protein sequence ID" value="ONK54939"/>
    <property type="gene ID" value="A4U43_UnF9480"/>
</dbReference>
<sequence>MNHQIRGLSRRLERHGESHPLPAITSYCIGARRAPARTTLLSRSSRAQRASGSLVRDGVERPAAGSLRIRLAPDGRPRFRGAQGENRPLGDGGGSCRILLTGRILFTPTKPRDLHLGDGFFATVLWCHGRWAGNMAYALGYKPQKVVFRYVEVSNLLSSSFKLSEQIHMALHYDLYILMISSFGTVWFVDSILMYVDLFFYREPEEAKEQEEAEAPVAPDYGAVAEFIGMGMATSGLLTNGQTWELVPLSLQFLLVTGLLFQNATDGSQHALVVVDGWDAALAPPAEGPVAVASAVAGKLHPMLL</sequence>
<name>A0A1R3L5P4_ASPOF</name>
<evidence type="ECO:0000313" key="1">
    <source>
        <dbReference type="EMBL" id="ONK54939.1"/>
    </source>
</evidence>
<dbReference type="Proteomes" id="UP000243459">
    <property type="component" value="Unassembled WGS sequence"/>
</dbReference>
<dbReference type="EMBL" id="KV863939">
    <property type="protein sequence ID" value="ONK54939.1"/>
    <property type="molecule type" value="Genomic_DNA"/>
</dbReference>
<evidence type="ECO:0000313" key="2">
    <source>
        <dbReference type="Proteomes" id="UP000243459"/>
    </source>
</evidence>
<keyword evidence="2" id="KW-1185">Reference proteome</keyword>
<protein>
    <submittedName>
        <fullName evidence="1">Uncharacterized protein</fullName>
    </submittedName>
</protein>
<organism evidence="1 2">
    <name type="scientific">Asparagus officinalis</name>
    <name type="common">Garden asparagus</name>
    <dbReference type="NCBI Taxonomy" id="4686"/>
    <lineage>
        <taxon>Eukaryota</taxon>
        <taxon>Viridiplantae</taxon>
        <taxon>Streptophyta</taxon>
        <taxon>Embryophyta</taxon>
        <taxon>Tracheophyta</taxon>
        <taxon>Spermatophyta</taxon>
        <taxon>Magnoliopsida</taxon>
        <taxon>Liliopsida</taxon>
        <taxon>Asparagales</taxon>
        <taxon>Asparagaceae</taxon>
        <taxon>Asparagoideae</taxon>
        <taxon>Asparagus</taxon>
    </lineage>
</organism>
<accession>A0A1R3L5P4</accession>